<dbReference type="SMART" id="SM00481">
    <property type="entry name" value="POLIIIAc"/>
    <property type="match status" value="1"/>
</dbReference>
<evidence type="ECO:0000259" key="1">
    <source>
        <dbReference type="SMART" id="SM00481"/>
    </source>
</evidence>
<dbReference type="CDD" id="cd07437">
    <property type="entry name" value="PHP_HisPPase_Ycdx_like"/>
    <property type="match status" value="1"/>
</dbReference>
<dbReference type="PANTHER" id="PTHR36928">
    <property type="entry name" value="PHOSPHATASE YCDX-RELATED"/>
    <property type="match status" value="1"/>
</dbReference>
<dbReference type="InterPro" id="IPR050243">
    <property type="entry name" value="PHP_phosphatase"/>
</dbReference>
<dbReference type="EMBL" id="JAHLOQ010000020">
    <property type="protein sequence ID" value="MBU5336433.1"/>
    <property type="molecule type" value="Genomic_DNA"/>
</dbReference>
<evidence type="ECO:0000313" key="2">
    <source>
        <dbReference type="EMBL" id="MBU5336433.1"/>
    </source>
</evidence>
<dbReference type="NCBIfam" id="NF006702">
    <property type="entry name" value="PRK09248.1"/>
    <property type="match status" value="1"/>
</dbReference>
<dbReference type="Pfam" id="PF02811">
    <property type="entry name" value="PHP"/>
    <property type="match status" value="1"/>
</dbReference>
<feature type="domain" description="Polymerase/histidinol phosphatase N-terminal" evidence="1">
    <location>
        <begin position="5"/>
        <end position="79"/>
    </location>
</feature>
<proteinExistence type="predicted"/>
<dbReference type="PANTHER" id="PTHR36928:SF1">
    <property type="entry name" value="PHOSPHATASE YCDX-RELATED"/>
    <property type="match status" value="1"/>
</dbReference>
<dbReference type="InterPro" id="IPR003141">
    <property type="entry name" value="Pol/His_phosphatase_N"/>
</dbReference>
<dbReference type="InterPro" id="IPR004013">
    <property type="entry name" value="PHP_dom"/>
</dbReference>
<sequence>MKAIIDMHTHTVASGHAYSTLLENVQFAKKHGLKVLGLSDHGPDMLGGPQVYFFNNLKVIPNEIDGVRILKGMEANIMDIEGNIDHLEPGALPGLDYLIASLHTVCIEPSTKEDNTLAILNAMEQEKVKIIGHPDDSRYPLDYEAIVKKAKEKNILLEVNNSSLSPNTFRQGARENIKTYLELCKEYGVRIIMGTDSHICFDIGVFKYAEELIEEINFPKELVINYWEDQIIEFFGI</sequence>
<dbReference type="Proteomes" id="UP001196301">
    <property type="component" value="Unassembled WGS sequence"/>
</dbReference>
<organism evidence="2 3">
    <name type="scientific">Intestinibacter bartlettii</name>
    <dbReference type="NCBI Taxonomy" id="261299"/>
    <lineage>
        <taxon>Bacteria</taxon>
        <taxon>Bacillati</taxon>
        <taxon>Bacillota</taxon>
        <taxon>Clostridia</taxon>
        <taxon>Peptostreptococcales</taxon>
        <taxon>Peptostreptococcaceae</taxon>
        <taxon>Intestinibacter</taxon>
    </lineage>
</organism>
<name>A0ABS6DX51_9FIRM</name>
<dbReference type="RefSeq" id="WP_216569576.1">
    <property type="nucleotide sequence ID" value="NZ_JAHLOQ010000020.1"/>
</dbReference>
<keyword evidence="3" id="KW-1185">Reference proteome</keyword>
<gene>
    <name evidence="2" type="ORF">KQI20_08285</name>
</gene>
<protein>
    <submittedName>
        <fullName evidence="2">Phosphatase</fullName>
    </submittedName>
</protein>
<reference evidence="2 3" key="1">
    <citation type="submission" date="2021-06" db="EMBL/GenBank/DDBJ databases">
        <authorList>
            <person name="Sun Q."/>
            <person name="Li D."/>
        </authorList>
    </citation>
    <scope>NUCLEOTIDE SEQUENCE [LARGE SCALE GENOMIC DNA]</scope>
    <source>
        <strain evidence="2 3">N19</strain>
    </source>
</reference>
<comment type="caution">
    <text evidence="2">The sequence shown here is derived from an EMBL/GenBank/DDBJ whole genome shotgun (WGS) entry which is preliminary data.</text>
</comment>
<accession>A0ABS6DX51</accession>
<evidence type="ECO:0000313" key="3">
    <source>
        <dbReference type="Proteomes" id="UP001196301"/>
    </source>
</evidence>